<keyword evidence="2" id="KW-1185">Reference proteome</keyword>
<accession>A0AA36I5N8</accession>
<dbReference type="AlphaFoldDB" id="A0AA36I5N8"/>
<evidence type="ECO:0000313" key="2">
    <source>
        <dbReference type="Proteomes" id="UP001178507"/>
    </source>
</evidence>
<comment type="caution">
    <text evidence="1">The sequence shown here is derived from an EMBL/GenBank/DDBJ whole genome shotgun (WGS) entry which is preliminary data.</text>
</comment>
<reference evidence="1" key="1">
    <citation type="submission" date="2023-08" db="EMBL/GenBank/DDBJ databases">
        <authorList>
            <person name="Chen Y."/>
            <person name="Shah S."/>
            <person name="Dougan E. K."/>
            <person name="Thang M."/>
            <person name="Chan C."/>
        </authorList>
    </citation>
    <scope>NUCLEOTIDE SEQUENCE</scope>
</reference>
<protein>
    <submittedName>
        <fullName evidence="1">Uncharacterized protein</fullName>
    </submittedName>
</protein>
<proteinExistence type="predicted"/>
<dbReference type="Proteomes" id="UP001178507">
    <property type="component" value="Unassembled WGS sequence"/>
</dbReference>
<evidence type="ECO:0000313" key="1">
    <source>
        <dbReference type="EMBL" id="CAJ1380741.1"/>
    </source>
</evidence>
<sequence>MSYVPAAQQFDISRETQELLHRAEKGKKLKPSAAANASRALGSDAFQLTQKKPNTVSCDAYEIDIYSQKDVRWVKEARMSASLRDTDEADCYGFVLPA</sequence>
<organism evidence="1 2">
    <name type="scientific">Effrenium voratum</name>
    <dbReference type="NCBI Taxonomy" id="2562239"/>
    <lineage>
        <taxon>Eukaryota</taxon>
        <taxon>Sar</taxon>
        <taxon>Alveolata</taxon>
        <taxon>Dinophyceae</taxon>
        <taxon>Suessiales</taxon>
        <taxon>Symbiodiniaceae</taxon>
        <taxon>Effrenium</taxon>
    </lineage>
</organism>
<dbReference type="EMBL" id="CAUJNA010000744">
    <property type="protein sequence ID" value="CAJ1380741.1"/>
    <property type="molecule type" value="Genomic_DNA"/>
</dbReference>
<gene>
    <name evidence="1" type="ORF">EVOR1521_LOCUS8609</name>
</gene>
<name>A0AA36I5N8_9DINO</name>